<accession>A0A8E9PUJ2</accession>
<proteinExistence type="predicted"/>
<evidence type="ECO:0000313" key="2">
    <source>
        <dbReference type="EMBL" id="QWI28711.1"/>
    </source>
</evidence>
<keyword evidence="1" id="KW-0812">Transmembrane</keyword>
<protein>
    <submittedName>
        <fullName evidence="2">Uncharacterized protein</fullName>
    </submittedName>
</protein>
<keyword evidence="1" id="KW-0472">Membrane</keyword>
<feature type="transmembrane region" description="Helical" evidence="1">
    <location>
        <begin position="20"/>
        <end position="39"/>
    </location>
</feature>
<gene>
    <name evidence="2" type="ORF">TL80_005350</name>
</gene>
<keyword evidence="1" id="KW-1133">Transmembrane helix</keyword>
<feature type="transmembrane region" description="Helical" evidence="1">
    <location>
        <begin position="116"/>
        <end position="135"/>
    </location>
</feature>
<reference evidence="2" key="2">
    <citation type="submission" date="2021-05" db="EMBL/GenBank/DDBJ databases">
        <title>Whole genome PacBio Sequel sequence of Salmonella enterica subsp. enterica.</title>
        <authorList>
            <person name="Hoffmann M."/>
            <person name="Balkey M."/>
            <person name="Luo Y."/>
        </authorList>
    </citation>
    <scope>NUCLEOTIDE SEQUENCE</scope>
    <source>
        <strain evidence="2">FDA00008277</strain>
    </source>
</reference>
<dbReference type="AlphaFoldDB" id="A0A8E9PUJ2"/>
<evidence type="ECO:0000256" key="1">
    <source>
        <dbReference type="SAM" id="Phobius"/>
    </source>
</evidence>
<feature type="transmembrane region" description="Helical" evidence="1">
    <location>
        <begin position="68"/>
        <end position="91"/>
    </location>
</feature>
<name>A0A8E9PUJ2_SALER</name>
<organism evidence="2">
    <name type="scientific">Salmonella enterica</name>
    <name type="common">Salmonella choleraesuis</name>
    <dbReference type="NCBI Taxonomy" id="28901"/>
    <lineage>
        <taxon>Bacteria</taxon>
        <taxon>Pseudomonadati</taxon>
        <taxon>Pseudomonadota</taxon>
        <taxon>Gammaproteobacteria</taxon>
        <taxon>Enterobacterales</taxon>
        <taxon>Enterobacteriaceae</taxon>
        <taxon>Salmonella</taxon>
    </lineage>
</organism>
<feature type="transmembrane region" description="Helical" evidence="1">
    <location>
        <begin position="141"/>
        <end position="162"/>
    </location>
</feature>
<dbReference type="EMBL" id="CP074650">
    <property type="protein sequence ID" value="QWI28711.1"/>
    <property type="molecule type" value="Genomic_DNA"/>
</dbReference>
<sequence length="926" mass="105843">MLRNVIIFRGGLYLLNKEVVLIFVFYLLIVSLGILGVVHSQSVEQNEKYLFISPSYVNDVKLNWTTSVWAGVLGIHGTIAALSITFMGMFVNQVSNYSESGFEDICKSLLLSRSNFLSFSLNSIFSLLSGVILLALGGGMIAYVISIALSLFFILSYGLMYLKLYNVTEKPTIIREFLFSDLQSKGEGYYSSNIHLQKLVADFDSCCEKLSFIENGWSSDSLALEQHTLDIFSGRNKLLLCGICVQCLKEIDEIINECTGGNEFKLRISLNFYQSISYSSFNIESKKGMYVDEKIILRIKTILERALLTRNMLPEEIVFYHKYEQAVINNIRSSLLKGDEVGIDFGVKALFTLTEKNDVIRTISSLDHSFGFSNKKNRIDSTIFAMFFEKVSFELMTSGDLKKAREVMGWIINLGRYLYTEDYFYEFYRIICRSLHDRARYGFGDDDFSMFDLYVHTTRQNLMARNYMAFELNTNFLTNELRYLEHATDGESLSVIENKMVQCVKGIVTLILIRLIYLSDNEKQEKDEFRNLCNYLKSWTNAAFFEDVYYREGTYDALFVIPSEPDFDASRTLREIPDYEVTSISISNDTYRAIAFLMTQSPFNSNNLNSIFIRDKKEFLENTAITTYQLQSIITYLKSDDFSRALEEIEKGSSDKSNRKDVSESLEGVVVEKLNLLSQFVVESELDDGLVDKYKNEVAVSFEKHLGRILDVNSLPVSDAISGDTSFYIINKREVMSSIDGVHYSMSGGIYAERGIYNWAKVVLNKIKLKHKNVKEINSLDYLPTNKLITINNMVENEPGIYRYNKGLRMNDYEGVLGLGDAGLYYMDFENEFLFKKGSNLFDVVIDKVTEENIESIGGADVFAGENPFLYALMSLRVNLELIERPNYNFYFLSLEKCRELTALSNRKAHLSFDMGTGLDGSQNIS</sequence>
<reference evidence="2" key="1">
    <citation type="submission" date="2018-07" db="EMBL/GenBank/DDBJ databases">
        <authorList>
            <consortium name="GenomeTrakr network: Whole genome sequencing for foodborne pathogen traceback"/>
        </authorList>
    </citation>
    <scope>NUCLEOTIDE SEQUENCE</scope>
    <source>
        <strain evidence="2">FDA00008277</strain>
    </source>
</reference>